<dbReference type="Gene3D" id="1.10.10.10">
    <property type="entry name" value="Winged helix-like DNA-binding domain superfamily/Winged helix DNA-binding domain"/>
    <property type="match status" value="1"/>
</dbReference>
<dbReference type="GO" id="GO:0006352">
    <property type="term" value="P:DNA-templated transcription initiation"/>
    <property type="evidence" value="ECO:0007669"/>
    <property type="project" value="InterPro"/>
</dbReference>
<evidence type="ECO:0000259" key="5">
    <source>
        <dbReference type="Pfam" id="PF04542"/>
    </source>
</evidence>
<comment type="similarity">
    <text evidence="1">Belongs to the sigma-70 factor family. ECF subfamily.</text>
</comment>
<comment type="caution">
    <text evidence="7">The sequence shown here is derived from an EMBL/GenBank/DDBJ whole genome shotgun (WGS) entry which is preliminary data.</text>
</comment>
<dbReference type="Proteomes" id="UP000230852">
    <property type="component" value="Unassembled WGS sequence"/>
</dbReference>
<proteinExistence type="inferred from homology"/>
<dbReference type="InterPro" id="IPR039425">
    <property type="entry name" value="RNA_pol_sigma-70-like"/>
</dbReference>
<evidence type="ECO:0000256" key="1">
    <source>
        <dbReference type="ARBA" id="ARBA00010641"/>
    </source>
</evidence>
<reference evidence="8" key="1">
    <citation type="submission" date="2017-09" db="EMBL/GenBank/DDBJ databases">
        <title>Depth-based differentiation of microbial function through sediment-hosted aquifers and enrichment of novel symbionts in the deep terrestrial subsurface.</title>
        <authorList>
            <person name="Probst A.J."/>
            <person name="Ladd B."/>
            <person name="Jarett J.K."/>
            <person name="Geller-Mcgrath D.E."/>
            <person name="Sieber C.M.K."/>
            <person name="Emerson J.B."/>
            <person name="Anantharaman K."/>
            <person name="Thomas B.C."/>
            <person name="Malmstrom R."/>
            <person name="Stieglmeier M."/>
            <person name="Klingl A."/>
            <person name="Woyke T."/>
            <person name="Ryan C.M."/>
            <person name="Banfield J.F."/>
        </authorList>
    </citation>
    <scope>NUCLEOTIDE SEQUENCE [LARGE SCALE GENOMIC DNA]</scope>
</reference>
<name>A0A2H0TY58_9BACT</name>
<evidence type="ECO:0000313" key="7">
    <source>
        <dbReference type="EMBL" id="PIR78159.1"/>
    </source>
</evidence>
<dbReference type="GO" id="GO:0016987">
    <property type="term" value="F:sigma factor activity"/>
    <property type="evidence" value="ECO:0007669"/>
    <property type="project" value="UniProtKB-KW"/>
</dbReference>
<dbReference type="GO" id="GO:0003677">
    <property type="term" value="F:DNA binding"/>
    <property type="evidence" value="ECO:0007669"/>
    <property type="project" value="InterPro"/>
</dbReference>
<keyword evidence="2" id="KW-0805">Transcription regulation</keyword>
<evidence type="ECO:0000256" key="4">
    <source>
        <dbReference type="ARBA" id="ARBA00023163"/>
    </source>
</evidence>
<dbReference type="PANTHER" id="PTHR43133:SF51">
    <property type="entry name" value="RNA POLYMERASE SIGMA FACTOR"/>
    <property type="match status" value="1"/>
</dbReference>
<evidence type="ECO:0000259" key="6">
    <source>
        <dbReference type="Pfam" id="PF08281"/>
    </source>
</evidence>
<dbReference type="InterPro" id="IPR013324">
    <property type="entry name" value="RNA_pol_sigma_r3/r4-like"/>
</dbReference>
<organism evidence="7 8">
    <name type="scientific">Candidatus Magasanikbacteria bacterium CG10_big_fil_rev_8_21_14_0_10_36_16</name>
    <dbReference type="NCBI Taxonomy" id="1974645"/>
    <lineage>
        <taxon>Bacteria</taxon>
        <taxon>Candidatus Magasanikiibacteriota</taxon>
    </lineage>
</organism>
<dbReference type="PANTHER" id="PTHR43133">
    <property type="entry name" value="RNA POLYMERASE ECF-TYPE SIGMA FACTO"/>
    <property type="match status" value="1"/>
</dbReference>
<dbReference type="InterPro" id="IPR013249">
    <property type="entry name" value="RNA_pol_sigma70_r4_t2"/>
</dbReference>
<dbReference type="Gene3D" id="1.10.1740.10">
    <property type="match status" value="1"/>
</dbReference>
<keyword evidence="3" id="KW-0731">Sigma factor</keyword>
<dbReference type="SUPFAM" id="SSF88946">
    <property type="entry name" value="Sigma2 domain of RNA polymerase sigma factors"/>
    <property type="match status" value="1"/>
</dbReference>
<dbReference type="InterPro" id="IPR013325">
    <property type="entry name" value="RNA_pol_sigma_r2"/>
</dbReference>
<dbReference type="EMBL" id="PFBU01000060">
    <property type="protein sequence ID" value="PIR78159.1"/>
    <property type="molecule type" value="Genomic_DNA"/>
</dbReference>
<dbReference type="InterPro" id="IPR007627">
    <property type="entry name" value="RNA_pol_sigma70_r2"/>
</dbReference>
<evidence type="ECO:0000256" key="3">
    <source>
        <dbReference type="ARBA" id="ARBA00023082"/>
    </source>
</evidence>
<evidence type="ECO:0000313" key="8">
    <source>
        <dbReference type="Proteomes" id="UP000230852"/>
    </source>
</evidence>
<dbReference type="AlphaFoldDB" id="A0A2H0TY58"/>
<feature type="domain" description="RNA polymerase sigma-70 region 2" evidence="5">
    <location>
        <begin position="30"/>
        <end position="97"/>
    </location>
</feature>
<feature type="domain" description="RNA polymerase sigma factor 70 region 4 type 2" evidence="6">
    <location>
        <begin position="129"/>
        <end position="180"/>
    </location>
</feature>
<dbReference type="SUPFAM" id="SSF88659">
    <property type="entry name" value="Sigma3 and sigma4 domains of RNA polymerase sigma factors"/>
    <property type="match status" value="1"/>
</dbReference>
<dbReference type="InterPro" id="IPR014284">
    <property type="entry name" value="RNA_pol_sigma-70_dom"/>
</dbReference>
<dbReference type="CDD" id="cd06171">
    <property type="entry name" value="Sigma70_r4"/>
    <property type="match status" value="1"/>
</dbReference>
<dbReference type="Pfam" id="PF04542">
    <property type="entry name" value="Sigma70_r2"/>
    <property type="match status" value="1"/>
</dbReference>
<evidence type="ECO:0000256" key="2">
    <source>
        <dbReference type="ARBA" id="ARBA00023015"/>
    </source>
</evidence>
<dbReference type="NCBIfam" id="TIGR02937">
    <property type="entry name" value="sigma70-ECF"/>
    <property type="match status" value="1"/>
</dbReference>
<dbReference type="InterPro" id="IPR036388">
    <property type="entry name" value="WH-like_DNA-bd_sf"/>
</dbReference>
<gene>
    <name evidence="7" type="ORF">COU28_03150</name>
</gene>
<keyword evidence="4" id="KW-0804">Transcription</keyword>
<dbReference type="Pfam" id="PF08281">
    <property type="entry name" value="Sigma70_r4_2"/>
    <property type="match status" value="1"/>
</dbReference>
<accession>A0A2H0TY58</accession>
<sequence length="193" mass="22800">MIVSDESISEKTDNELVAMSLENQENFLYLVQRYEKKLLSYIIRISGVKYEDAEDVLQDAFVSMFLKLNSFDNGLKFSSWAYRVVRNQTISEFRKRKVRPLQYFEENDLVRLADSMGSDDHFDKKVLQDEIRTILDQMDKKYREVLVLKFLEEKDYNEISDILKKPVGTVGTLVNRAKKKFLVIYEKINKSKI</sequence>
<protein>
    <submittedName>
        <fullName evidence="7">Uncharacterized protein</fullName>
    </submittedName>
</protein>